<keyword evidence="5 10" id="KW-0418">Kinase</keyword>
<keyword evidence="4 7" id="KW-0547">Nucleotide-binding</keyword>
<proteinExistence type="predicted"/>
<dbReference type="PROSITE" id="PS50011">
    <property type="entry name" value="PROTEIN_KINASE_DOM"/>
    <property type="match status" value="1"/>
</dbReference>
<dbReference type="PANTHER" id="PTHR43289">
    <property type="entry name" value="MITOGEN-ACTIVATED PROTEIN KINASE KINASE KINASE 20-RELATED"/>
    <property type="match status" value="1"/>
</dbReference>
<dbReference type="InterPro" id="IPR011009">
    <property type="entry name" value="Kinase-like_dom_sf"/>
</dbReference>
<name>A0A1H7MWL3_STRJI</name>
<evidence type="ECO:0000259" key="9">
    <source>
        <dbReference type="PROSITE" id="PS50011"/>
    </source>
</evidence>
<dbReference type="STRING" id="235985.SAMN05414137_106107"/>
<dbReference type="GO" id="GO:0004674">
    <property type="term" value="F:protein serine/threonine kinase activity"/>
    <property type="evidence" value="ECO:0007669"/>
    <property type="project" value="UniProtKB-KW"/>
</dbReference>
<dbReference type="Gene3D" id="1.10.510.10">
    <property type="entry name" value="Transferase(Phosphotransferase) domain 1"/>
    <property type="match status" value="1"/>
</dbReference>
<evidence type="ECO:0000256" key="8">
    <source>
        <dbReference type="SAM" id="MobiDB-lite"/>
    </source>
</evidence>
<evidence type="ECO:0000256" key="4">
    <source>
        <dbReference type="ARBA" id="ARBA00022741"/>
    </source>
</evidence>
<dbReference type="SUPFAM" id="SSF56112">
    <property type="entry name" value="Protein kinase-like (PK-like)"/>
    <property type="match status" value="1"/>
</dbReference>
<dbReference type="CDD" id="cd14014">
    <property type="entry name" value="STKc_PknB_like"/>
    <property type="match status" value="1"/>
</dbReference>
<protein>
    <recommendedName>
        <fullName evidence="1">non-specific serine/threonine protein kinase</fullName>
        <ecNumber evidence="1">2.7.11.1</ecNumber>
    </recommendedName>
</protein>
<keyword evidence="3" id="KW-0808">Transferase</keyword>
<dbReference type="PROSITE" id="PS00107">
    <property type="entry name" value="PROTEIN_KINASE_ATP"/>
    <property type="match status" value="1"/>
</dbReference>
<dbReference type="AlphaFoldDB" id="A0A1H7MWL3"/>
<dbReference type="SMART" id="SM00220">
    <property type="entry name" value="S_TKc"/>
    <property type="match status" value="1"/>
</dbReference>
<keyword evidence="6 7" id="KW-0067">ATP-binding</keyword>
<dbReference type="EMBL" id="FOAZ01000006">
    <property type="protein sequence ID" value="SEL15680.1"/>
    <property type="molecule type" value="Genomic_DNA"/>
</dbReference>
<feature type="domain" description="Protein kinase" evidence="9">
    <location>
        <begin position="15"/>
        <end position="271"/>
    </location>
</feature>
<evidence type="ECO:0000256" key="6">
    <source>
        <dbReference type="ARBA" id="ARBA00022840"/>
    </source>
</evidence>
<keyword evidence="2 10" id="KW-0723">Serine/threonine-protein kinase</keyword>
<dbReference type="InterPro" id="IPR008271">
    <property type="entry name" value="Ser/Thr_kinase_AS"/>
</dbReference>
<dbReference type="PANTHER" id="PTHR43289:SF6">
    <property type="entry name" value="SERINE_THREONINE-PROTEIN KINASE NEKL-3"/>
    <property type="match status" value="1"/>
</dbReference>
<evidence type="ECO:0000256" key="7">
    <source>
        <dbReference type="PROSITE-ProRule" id="PRU10141"/>
    </source>
</evidence>
<keyword evidence="11" id="KW-1185">Reference proteome</keyword>
<evidence type="ECO:0000256" key="5">
    <source>
        <dbReference type="ARBA" id="ARBA00022777"/>
    </source>
</evidence>
<gene>
    <name evidence="10" type="ORF">SAMN05414137_106107</name>
</gene>
<dbReference type="InterPro" id="IPR017441">
    <property type="entry name" value="Protein_kinase_ATP_BS"/>
</dbReference>
<feature type="binding site" evidence="7">
    <location>
        <position position="44"/>
    </location>
    <ligand>
        <name>ATP</name>
        <dbReference type="ChEBI" id="CHEBI:30616"/>
    </ligand>
</feature>
<accession>A0A1H7MWL3</accession>
<reference evidence="11" key="1">
    <citation type="submission" date="2016-10" db="EMBL/GenBank/DDBJ databases">
        <authorList>
            <person name="Varghese N."/>
        </authorList>
    </citation>
    <scope>NUCLEOTIDE SEQUENCE [LARGE SCALE GENOMIC DNA]</scope>
    <source>
        <strain evidence="11">DSM 45096 / BCRC 16803 / CGMCC 4.1857 / CIP 109030 / JCM 12277 / KCTC 19219 / NBRC 100920 / 33214</strain>
    </source>
</reference>
<evidence type="ECO:0000256" key="3">
    <source>
        <dbReference type="ARBA" id="ARBA00022679"/>
    </source>
</evidence>
<sequence>MPEGAETDRLVAGRYRLRSPLGRGGMGLVWRARDEFLGRDVAVKEVRLDGDQSPGARREQNERVLREARAAAQVRHPNVVVLHDVVEQDGRPWIVMELVEGRSLGAAIAHDGPLPPPEAARLAAQVAGALAAAHLGGVLHRDVKPDNVLVETATRRAVLTDFGIATLSGGTSLTATGEFVGSVEYTAPERMTGQEATPASDVWSLGVLLCTSLAGRSPFRRDSLGGQVQAVLAGEVTPPPEAAGLAPLITRMLDRDPRGRPTAADVERALLAGCDPGAQHVAPPPAGYTPTQRISGVPGEPGPVRTPLPGTGTGPGPGPDRSPVRNRRTVSALVLGGVLGAAAVGGSVAFALRGSGSDAPQARVSVPAGATTRPPVHGVTATTSATATATTPNPPSTSTLGSAPTGAAPSGTAPAGYRWTADPAGFALDVPDGFYRSDEPPRIFYYSPGKQFRLGIRQESPDPSGPLGVMQAEAAQGPQTYQGYRDASVTPTTRDGDPAALWEFTWDGFGDGGGPRRTLDLCWVHDGRQYDVWVSAPLTATEQGRAYFETAAQSFQAG</sequence>
<dbReference type="Gene3D" id="3.30.200.20">
    <property type="entry name" value="Phosphorylase Kinase, domain 1"/>
    <property type="match status" value="1"/>
</dbReference>
<dbReference type="eggNOG" id="COG0515">
    <property type="taxonomic scope" value="Bacteria"/>
</dbReference>
<dbReference type="Proteomes" id="UP000183015">
    <property type="component" value="Unassembled WGS sequence"/>
</dbReference>
<evidence type="ECO:0000313" key="11">
    <source>
        <dbReference type="Proteomes" id="UP000183015"/>
    </source>
</evidence>
<dbReference type="EC" id="2.7.11.1" evidence="1"/>
<dbReference type="GO" id="GO:0005524">
    <property type="term" value="F:ATP binding"/>
    <property type="evidence" value="ECO:0007669"/>
    <property type="project" value="UniProtKB-UniRule"/>
</dbReference>
<feature type="region of interest" description="Disordered" evidence="8">
    <location>
        <begin position="276"/>
        <end position="325"/>
    </location>
</feature>
<dbReference type="InterPro" id="IPR000719">
    <property type="entry name" value="Prot_kinase_dom"/>
</dbReference>
<evidence type="ECO:0000256" key="2">
    <source>
        <dbReference type="ARBA" id="ARBA00022527"/>
    </source>
</evidence>
<evidence type="ECO:0000256" key="1">
    <source>
        <dbReference type="ARBA" id="ARBA00012513"/>
    </source>
</evidence>
<dbReference type="Pfam" id="PF00069">
    <property type="entry name" value="Pkinase"/>
    <property type="match status" value="1"/>
</dbReference>
<feature type="region of interest" description="Disordered" evidence="8">
    <location>
        <begin position="355"/>
        <end position="414"/>
    </location>
</feature>
<feature type="compositionally biased region" description="Low complexity" evidence="8">
    <location>
        <begin position="380"/>
        <end position="414"/>
    </location>
</feature>
<evidence type="ECO:0000313" key="10">
    <source>
        <dbReference type="EMBL" id="SEL15680.1"/>
    </source>
</evidence>
<organism evidence="10 11">
    <name type="scientific">Streptacidiphilus jiangxiensis</name>
    <dbReference type="NCBI Taxonomy" id="235985"/>
    <lineage>
        <taxon>Bacteria</taxon>
        <taxon>Bacillati</taxon>
        <taxon>Actinomycetota</taxon>
        <taxon>Actinomycetes</taxon>
        <taxon>Kitasatosporales</taxon>
        <taxon>Streptomycetaceae</taxon>
        <taxon>Streptacidiphilus</taxon>
    </lineage>
</organism>
<dbReference type="PROSITE" id="PS00108">
    <property type="entry name" value="PROTEIN_KINASE_ST"/>
    <property type="match status" value="1"/>
</dbReference>